<comment type="caution">
    <text evidence="1">The sequence shown here is derived from an EMBL/GenBank/DDBJ whole genome shotgun (WGS) entry which is preliminary data.</text>
</comment>
<reference evidence="1" key="1">
    <citation type="submission" date="2021-06" db="EMBL/GenBank/DDBJ databases">
        <authorList>
            <person name="Kallberg Y."/>
            <person name="Tangrot J."/>
            <person name="Rosling A."/>
        </authorList>
    </citation>
    <scope>NUCLEOTIDE SEQUENCE</scope>
    <source>
        <strain evidence="1">MA461A</strain>
    </source>
</reference>
<feature type="non-terminal residue" evidence="1">
    <location>
        <position position="54"/>
    </location>
</feature>
<proteinExistence type="predicted"/>
<evidence type="ECO:0000313" key="1">
    <source>
        <dbReference type="EMBL" id="CAG8777951.1"/>
    </source>
</evidence>
<gene>
    <name evidence="1" type="ORF">RPERSI_LOCUS17165</name>
</gene>
<evidence type="ECO:0000313" key="2">
    <source>
        <dbReference type="Proteomes" id="UP000789920"/>
    </source>
</evidence>
<dbReference type="EMBL" id="CAJVQC010043655">
    <property type="protein sequence ID" value="CAG8777951.1"/>
    <property type="molecule type" value="Genomic_DNA"/>
</dbReference>
<organism evidence="1 2">
    <name type="scientific">Racocetra persica</name>
    <dbReference type="NCBI Taxonomy" id="160502"/>
    <lineage>
        <taxon>Eukaryota</taxon>
        <taxon>Fungi</taxon>
        <taxon>Fungi incertae sedis</taxon>
        <taxon>Mucoromycota</taxon>
        <taxon>Glomeromycotina</taxon>
        <taxon>Glomeromycetes</taxon>
        <taxon>Diversisporales</taxon>
        <taxon>Gigasporaceae</taxon>
        <taxon>Racocetra</taxon>
    </lineage>
</organism>
<sequence length="54" mass="6146">AVIYFLRSIEEHLPTIVEDLKKASWNLTTTDEPTKTLIINALFQAINESILSED</sequence>
<dbReference type="Proteomes" id="UP000789920">
    <property type="component" value="Unassembled WGS sequence"/>
</dbReference>
<protein>
    <submittedName>
        <fullName evidence="1">15777_t:CDS:1</fullName>
    </submittedName>
</protein>
<name>A0ACA9R5U6_9GLOM</name>
<keyword evidence="2" id="KW-1185">Reference proteome</keyword>
<feature type="non-terminal residue" evidence="1">
    <location>
        <position position="1"/>
    </location>
</feature>
<accession>A0ACA9R5U6</accession>